<dbReference type="CDD" id="cd00200">
    <property type="entry name" value="WD40"/>
    <property type="match status" value="1"/>
</dbReference>
<dbReference type="PRINTS" id="PR00320">
    <property type="entry name" value="GPROTEINBRPT"/>
</dbReference>
<feature type="repeat" description="WD" evidence="3">
    <location>
        <begin position="356"/>
        <end position="397"/>
    </location>
</feature>
<feature type="repeat" description="WD" evidence="3">
    <location>
        <begin position="97"/>
        <end position="138"/>
    </location>
</feature>
<sequence>MWDLNTATCVRTFSGHAMAIKSIDLAPDGNQFATGGTDGVLKLWQIETGECLWTRLAHQNELGTIHFSPDGKTLASGSYDSTIKIWDPATGNCLLTLTGHHAPAIQIKINPQGTQLISAGADRVVKLWDLVTGTCLKTLSGHTGWATGLDWIADGKTIVSVSLDRTIRIWQVSTGQCLRTIQGYGREIRPICWNRSGSRIAAGGGGYNARIWDVERAICVHDFWATITWVWSLVYISPPDSDPLAPELVACASYSPATELWNPQTGILDRSLPEGDNMMTAVAYHHGKNWLASGSFTGKLSIWDLNSNPPVVAITGIYGGGIWSLSFQPQGNLLAICGADRTIHLLDLDSREHRQLAGHEASLNSVSFSPNGQLLASGSLDRTVKVWNVATGECSMTLSGHTEQVASVAFGGDAVGVASPLEHNPILASCSSDRTIKLWDLSTGICTATLTGHTDRVESIAFCPNPATPYLLASGSYDETLKIWDVRTGVCVKTLTLDRLYEGMKISGAKGLTTAQKMALELLGALV</sequence>
<gene>
    <name evidence="4" type="ORF">C7B77_04010</name>
</gene>
<feature type="repeat" description="WD" evidence="3">
    <location>
        <begin position="272"/>
        <end position="313"/>
    </location>
</feature>
<dbReference type="OrthoDB" id="434800at2"/>
<feature type="repeat" description="WD" evidence="3">
    <location>
        <begin position="181"/>
        <end position="222"/>
    </location>
</feature>
<evidence type="ECO:0000256" key="2">
    <source>
        <dbReference type="ARBA" id="ARBA00022737"/>
    </source>
</evidence>
<dbReference type="EMBL" id="PVWO01000028">
    <property type="protein sequence ID" value="PSB58644.1"/>
    <property type="molecule type" value="Genomic_DNA"/>
</dbReference>
<comment type="caution">
    <text evidence="4">The sequence shown here is derived from an EMBL/GenBank/DDBJ whole genome shotgun (WGS) entry which is preliminary data.</text>
</comment>
<dbReference type="PROSITE" id="PS50294">
    <property type="entry name" value="WD_REPEATS_REGION"/>
    <property type="match status" value="7"/>
</dbReference>
<dbReference type="SUPFAM" id="SSF50978">
    <property type="entry name" value="WD40 repeat-like"/>
    <property type="match status" value="2"/>
</dbReference>
<feature type="repeat" description="WD" evidence="3">
    <location>
        <begin position="450"/>
        <end position="494"/>
    </location>
</feature>
<evidence type="ECO:0000313" key="4">
    <source>
        <dbReference type="EMBL" id="PSB58644.1"/>
    </source>
</evidence>
<dbReference type="RefSeq" id="WP_106300555.1">
    <property type="nucleotide sequence ID" value="NZ_PVWO01000028.1"/>
</dbReference>
<feature type="repeat" description="WD" evidence="3">
    <location>
        <begin position="13"/>
        <end position="54"/>
    </location>
</feature>
<reference evidence="4 5" key="1">
    <citation type="submission" date="2018-03" db="EMBL/GenBank/DDBJ databases">
        <title>The ancient ancestry and fast evolution of plastids.</title>
        <authorList>
            <person name="Moore K.R."/>
            <person name="Magnabosco C."/>
            <person name="Momper L."/>
            <person name="Gold D.A."/>
            <person name="Bosak T."/>
            <person name="Fournier G.P."/>
        </authorList>
    </citation>
    <scope>NUCLEOTIDE SEQUENCE [LARGE SCALE GENOMIC DNA]</scope>
    <source>
        <strain evidence="4 5">CCALA 037</strain>
    </source>
</reference>
<dbReference type="PANTHER" id="PTHR22847">
    <property type="entry name" value="WD40 REPEAT PROTEIN"/>
    <property type="match status" value="1"/>
</dbReference>
<proteinExistence type="predicted"/>
<dbReference type="PANTHER" id="PTHR22847:SF637">
    <property type="entry name" value="WD REPEAT DOMAIN 5B"/>
    <property type="match status" value="1"/>
</dbReference>
<feature type="repeat" description="WD" evidence="3">
    <location>
        <begin position="398"/>
        <end position="449"/>
    </location>
</feature>
<dbReference type="Pfam" id="PF00400">
    <property type="entry name" value="WD40"/>
    <property type="match status" value="10"/>
</dbReference>
<dbReference type="InterPro" id="IPR036322">
    <property type="entry name" value="WD40_repeat_dom_sf"/>
</dbReference>
<dbReference type="SMART" id="SM00320">
    <property type="entry name" value="WD40"/>
    <property type="match status" value="10"/>
</dbReference>
<keyword evidence="2" id="KW-0677">Repeat</keyword>
<dbReference type="PROSITE" id="PS00678">
    <property type="entry name" value="WD_REPEATS_1"/>
    <property type="match status" value="4"/>
</dbReference>
<dbReference type="PROSITE" id="PS50082">
    <property type="entry name" value="WD_REPEATS_2"/>
    <property type="match status" value="9"/>
</dbReference>
<dbReference type="InterPro" id="IPR019775">
    <property type="entry name" value="WD40_repeat_CS"/>
</dbReference>
<name>A0A2T1GLA5_9CYAN</name>
<evidence type="ECO:0000256" key="3">
    <source>
        <dbReference type="PROSITE-ProRule" id="PRU00221"/>
    </source>
</evidence>
<protein>
    <submittedName>
        <fullName evidence="4">Uncharacterized protein</fullName>
    </submittedName>
</protein>
<organism evidence="4 5">
    <name type="scientific">Chamaesiphon polymorphus CCALA 037</name>
    <dbReference type="NCBI Taxonomy" id="2107692"/>
    <lineage>
        <taxon>Bacteria</taxon>
        <taxon>Bacillati</taxon>
        <taxon>Cyanobacteriota</taxon>
        <taxon>Cyanophyceae</taxon>
        <taxon>Gomontiellales</taxon>
        <taxon>Chamaesiphonaceae</taxon>
        <taxon>Chamaesiphon</taxon>
    </lineage>
</organism>
<dbReference type="Gene3D" id="2.130.10.10">
    <property type="entry name" value="YVTN repeat-like/Quinoprotein amine dehydrogenase"/>
    <property type="match status" value="5"/>
</dbReference>
<keyword evidence="5" id="KW-1185">Reference proteome</keyword>
<dbReference type="InterPro" id="IPR020472">
    <property type="entry name" value="WD40_PAC1"/>
</dbReference>
<dbReference type="Proteomes" id="UP000238937">
    <property type="component" value="Unassembled WGS sequence"/>
</dbReference>
<dbReference type="InterPro" id="IPR001680">
    <property type="entry name" value="WD40_rpt"/>
</dbReference>
<dbReference type="InterPro" id="IPR015943">
    <property type="entry name" value="WD40/YVTN_repeat-like_dom_sf"/>
</dbReference>
<feature type="repeat" description="WD" evidence="3">
    <location>
        <begin position="55"/>
        <end position="96"/>
    </location>
</feature>
<evidence type="ECO:0000256" key="1">
    <source>
        <dbReference type="ARBA" id="ARBA00022574"/>
    </source>
</evidence>
<dbReference type="AlphaFoldDB" id="A0A2T1GLA5"/>
<feature type="repeat" description="WD" evidence="3">
    <location>
        <begin position="139"/>
        <end position="180"/>
    </location>
</feature>
<keyword evidence="1 3" id="KW-0853">WD repeat</keyword>
<accession>A0A2T1GLA5</accession>
<evidence type="ECO:0000313" key="5">
    <source>
        <dbReference type="Proteomes" id="UP000238937"/>
    </source>
</evidence>